<dbReference type="Pfam" id="PF06201">
    <property type="entry name" value="PITH"/>
    <property type="match status" value="1"/>
</dbReference>
<keyword evidence="9" id="KW-0347">Helicase</keyword>
<dbReference type="PROSITE" id="PS00690">
    <property type="entry name" value="DEAH_ATP_HELICASE"/>
    <property type="match status" value="1"/>
</dbReference>
<reference evidence="9 10" key="1">
    <citation type="journal article" date="2016" name="Genome Biol. Evol.">
        <title>Divergent and convergent evolution of fungal pathogenicity.</title>
        <authorList>
            <person name="Shang Y."/>
            <person name="Xiao G."/>
            <person name="Zheng P."/>
            <person name="Cen K."/>
            <person name="Zhan S."/>
            <person name="Wang C."/>
        </authorList>
    </citation>
    <scope>NUCLEOTIDE SEQUENCE [LARGE SCALE GENOMIC DNA]</scope>
    <source>
        <strain evidence="9 10">ARSEF 7405</strain>
    </source>
</reference>
<dbReference type="Pfam" id="PF00270">
    <property type="entry name" value="DEAD"/>
    <property type="match status" value="1"/>
</dbReference>
<protein>
    <recommendedName>
        <fullName evidence="1">RNA helicase</fullName>
        <ecNumber evidence="1">3.6.4.13</ecNumber>
    </recommendedName>
</protein>
<evidence type="ECO:0000313" key="10">
    <source>
        <dbReference type="Proteomes" id="UP000242877"/>
    </source>
</evidence>
<comment type="caution">
    <text evidence="9">The sequence shown here is derived from an EMBL/GenBank/DDBJ whole genome shotgun (WGS) entry which is preliminary data.</text>
</comment>
<dbReference type="InterPro" id="IPR008979">
    <property type="entry name" value="Galactose-bd-like_sf"/>
</dbReference>
<dbReference type="AlphaFoldDB" id="A0A168D0H8"/>
<dbReference type="SUPFAM" id="SSF52540">
    <property type="entry name" value="P-loop containing nucleoside triphosphate hydrolases"/>
    <property type="match status" value="1"/>
</dbReference>
<feature type="domain" description="PITH" evidence="8">
    <location>
        <begin position="632"/>
        <end position="812"/>
    </location>
</feature>
<accession>A0A168D0H8</accession>
<dbReference type="InterPro" id="IPR007502">
    <property type="entry name" value="Helicase-assoc_dom"/>
</dbReference>
<dbReference type="Pfam" id="PF00271">
    <property type="entry name" value="Helicase_C"/>
    <property type="match status" value="1"/>
</dbReference>
<dbReference type="Gene3D" id="3.40.50.300">
    <property type="entry name" value="P-loop containing nucleotide triphosphate hydrolases"/>
    <property type="match status" value="2"/>
</dbReference>
<dbReference type="InterPro" id="IPR037047">
    <property type="entry name" value="PITH_dom_sf"/>
</dbReference>
<feature type="domain" description="Helicase C-terminal" evidence="7">
    <location>
        <begin position="232"/>
        <end position="407"/>
    </location>
</feature>
<evidence type="ECO:0000256" key="1">
    <source>
        <dbReference type="ARBA" id="ARBA00012552"/>
    </source>
</evidence>
<dbReference type="SMART" id="SM00847">
    <property type="entry name" value="HA2"/>
    <property type="match status" value="1"/>
</dbReference>
<evidence type="ECO:0000256" key="5">
    <source>
        <dbReference type="SAM" id="MobiDB-lite"/>
    </source>
</evidence>
<evidence type="ECO:0000256" key="3">
    <source>
        <dbReference type="ARBA" id="ARBA00022801"/>
    </source>
</evidence>
<sequence length="833" mass="92716">MELEYLEPSFIPSWHKPPSLLPVNRLRRELLHVVETYPVTIIIGQTGSGKTTQLPQMLNEAGWCDDGKVVAVTQPRRIAATSVASRVAEEMRCKLGEEVGYSIRFEDVTSAVTKIKFMTDGLLLREALVDPLLSRYSVIMVDEAHERSISTDILLGILKKIRKRRPELRIVISSATIQAHEFLRYFAGSGYDQDNQENPGGAIARIVSVEGRTYPVDCLFLESPPEDYLERTIRTVLDIHRHEPKGDILVFLTGREEITEVVERLTDSVASIGAEEHALLALPLYAGLTAEQQMYVFEPAPENTRKVVVSTNIAEASVTIDGVVYVIDCGFVKLRAYNPSTGVETLTKVPISKASAVQRAGRAGRTQPGKCFRLYTEQAYQNMPDVTPPEVQRSDMAPVILQLKALGIDDIVRFDFLTAPPAELMIRGFELLYSLGAIDDYAKLSRPLGLHMAELAVDPKMAKVLLSAASFGCLDEMLSIAAMTGAESGSVWVNHDDGKEHKELTRRKFAAEEGDHLTYLNVFKAFVTKGRKEMQWCRANGLDYKFMTRAVSVKAQLGRYLERFGVRVDKSAASQKATTAEAIQRCLTCGYFAHAGRMQPDGTFLPMTMSHHHHHSCNPGADGHDHHSHDHSDDITPALQSNLHRHIDFDRIVTLNESVAGSGQAIVKKTWEQRFDDEPYLESDVDEQVIMTIPFTGQVKLHSLLIYSEPGPTAPKSIRLFRNREDIDFSIASDLQAAQELEVPPIPTGSPQVIELPLKRAHFNSTTSVTLFFQDNQSDGDSDVTCVRYIGFKGDFAPLNREPVTVMYESAANPKDHKIIQGLEKTNSFLPGQ</sequence>
<dbReference type="InterPro" id="IPR048333">
    <property type="entry name" value="HA2_WH"/>
</dbReference>
<dbReference type="Gene3D" id="2.60.120.470">
    <property type="entry name" value="PITH domain"/>
    <property type="match status" value="1"/>
</dbReference>
<dbReference type="GO" id="GO:0003723">
    <property type="term" value="F:RNA binding"/>
    <property type="evidence" value="ECO:0007669"/>
    <property type="project" value="TreeGrafter"/>
</dbReference>
<dbReference type="InterPro" id="IPR027417">
    <property type="entry name" value="P-loop_NTPase"/>
</dbReference>
<dbReference type="GO" id="GO:0005524">
    <property type="term" value="F:ATP binding"/>
    <property type="evidence" value="ECO:0007669"/>
    <property type="project" value="UniProtKB-KW"/>
</dbReference>
<dbReference type="InterPro" id="IPR001650">
    <property type="entry name" value="Helicase_C-like"/>
</dbReference>
<evidence type="ECO:0000256" key="2">
    <source>
        <dbReference type="ARBA" id="ARBA00022741"/>
    </source>
</evidence>
<evidence type="ECO:0000259" key="8">
    <source>
        <dbReference type="PROSITE" id="PS51532"/>
    </source>
</evidence>
<dbReference type="FunFam" id="1.20.120.1080:FF:000020">
    <property type="entry name" value="ATP dependent RNA helicase, putative"/>
    <property type="match status" value="1"/>
</dbReference>
<dbReference type="EC" id="3.6.4.13" evidence="1"/>
<dbReference type="SUPFAM" id="SSF49785">
    <property type="entry name" value="Galactose-binding domain-like"/>
    <property type="match status" value="1"/>
</dbReference>
<dbReference type="CDD" id="cd18791">
    <property type="entry name" value="SF2_C_RHA"/>
    <property type="match status" value="1"/>
</dbReference>
<keyword evidence="10" id="KW-1185">Reference proteome</keyword>
<organism evidence="9 10">
    <name type="scientific">Ascosphaera apis ARSEF 7405</name>
    <dbReference type="NCBI Taxonomy" id="392613"/>
    <lineage>
        <taxon>Eukaryota</taxon>
        <taxon>Fungi</taxon>
        <taxon>Dikarya</taxon>
        <taxon>Ascomycota</taxon>
        <taxon>Pezizomycotina</taxon>
        <taxon>Eurotiomycetes</taxon>
        <taxon>Eurotiomycetidae</taxon>
        <taxon>Onygenales</taxon>
        <taxon>Ascosphaeraceae</taxon>
        <taxon>Ascosphaera</taxon>
    </lineage>
</organism>
<keyword evidence="2" id="KW-0547">Nucleotide-binding</keyword>
<evidence type="ECO:0000259" key="7">
    <source>
        <dbReference type="PROSITE" id="PS51194"/>
    </source>
</evidence>
<dbReference type="Pfam" id="PF04408">
    <property type="entry name" value="WHD_HA2"/>
    <property type="match status" value="1"/>
</dbReference>
<gene>
    <name evidence="9" type="ORF">AAP_00877</name>
</gene>
<dbReference type="VEuPathDB" id="FungiDB:AAP_00877"/>
<dbReference type="SMART" id="SM00487">
    <property type="entry name" value="DEXDc"/>
    <property type="match status" value="1"/>
</dbReference>
<feature type="compositionally biased region" description="Basic and acidic residues" evidence="5">
    <location>
        <begin position="622"/>
        <end position="633"/>
    </location>
</feature>
<proteinExistence type="predicted"/>
<dbReference type="GO" id="GO:0071013">
    <property type="term" value="C:catalytic step 2 spliceosome"/>
    <property type="evidence" value="ECO:0007669"/>
    <property type="project" value="TreeGrafter"/>
</dbReference>
<dbReference type="InterPro" id="IPR014001">
    <property type="entry name" value="Helicase_ATP-bd"/>
</dbReference>
<evidence type="ECO:0000256" key="4">
    <source>
        <dbReference type="ARBA" id="ARBA00022840"/>
    </source>
</evidence>
<evidence type="ECO:0000259" key="6">
    <source>
        <dbReference type="PROSITE" id="PS51192"/>
    </source>
</evidence>
<keyword evidence="3" id="KW-0378">Hydrolase</keyword>
<dbReference type="Pfam" id="PF21010">
    <property type="entry name" value="HA2_C"/>
    <property type="match status" value="1"/>
</dbReference>
<dbReference type="Proteomes" id="UP000242877">
    <property type="component" value="Unassembled WGS sequence"/>
</dbReference>
<dbReference type="FunFam" id="3.40.50.300:FF:001075">
    <property type="entry name" value="ATP dependent RNA helicase, putative"/>
    <property type="match status" value="1"/>
</dbReference>
<dbReference type="PROSITE" id="PS51192">
    <property type="entry name" value="HELICASE_ATP_BIND_1"/>
    <property type="match status" value="1"/>
</dbReference>
<dbReference type="PANTHER" id="PTHR18934">
    <property type="entry name" value="ATP-DEPENDENT RNA HELICASE"/>
    <property type="match status" value="1"/>
</dbReference>
<keyword evidence="4" id="KW-0067">ATP-binding</keyword>
<dbReference type="PROSITE" id="PS51194">
    <property type="entry name" value="HELICASE_CTER"/>
    <property type="match status" value="1"/>
</dbReference>
<dbReference type="SMART" id="SM00490">
    <property type="entry name" value="HELICc"/>
    <property type="match status" value="1"/>
</dbReference>
<dbReference type="GO" id="GO:0005737">
    <property type="term" value="C:cytoplasm"/>
    <property type="evidence" value="ECO:0007669"/>
    <property type="project" value="UniProtKB-ARBA"/>
</dbReference>
<dbReference type="PANTHER" id="PTHR18934:SF136">
    <property type="entry name" value="ATP-DEPENDENT RNA HELICASE DHX35-RELATED"/>
    <property type="match status" value="1"/>
</dbReference>
<feature type="domain" description="Helicase ATP-binding" evidence="6">
    <location>
        <begin position="31"/>
        <end position="195"/>
    </location>
</feature>
<dbReference type="InterPro" id="IPR010400">
    <property type="entry name" value="PITH_dom"/>
</dbReference>
<dbReference type="InterPro" id="IPR011545">
    <property type="entry name" value="DEAD/DEAH_box_helicase_dom"/>
</dbReference>
<dbReference type="OrthoDB" id="10253254at2759"/>
<dbReference type="Gene3D" id="1.20.120.1080">
    <property type="match status" value="1"/>
</dbReference>
<evidence type="ECO:0000313" key="9">
    <source>
        <dbReference type="EMBL" id="KZZ97234.1"/>
    </source>
</evidence>
<dbReference type="InterPro" id="IPR002464">
    <property type="entry name" value="DNA/RNA_helicase_DEAH_CS"/>
</dbReference>
<feature type="region of interest" description="Disordered" evidence="5">
    <location>
        <begin position="609"/>
        <end position="633"/>
    </location>
</feature>
<dbReference type="FunFam" id="3.40.50.300:FF:000767">
    <property type="entry name" value="Putative ATP-dependent RNA helicase DHX35"/>
    <property type="match status" value="1"/>
</dbReference>
<dbReference type="GO" id="GO:0003724">
    <property type="term" value="F:RNA helicase activity"/>
    <property type="evidence" value="ECO:0007669"/>
    <property type="project" value="UniProtKB-EC"/>
</dbReference>
<dbReference type="PROSITE" id="PS51532">
    <property type="entry name" value="PITH"/>
    <property type="match status" value="1"/>
</dbReference>
<dbReference type="GO" id="GO:0016787">
    <property type="term" value="F:hydrolase activity"/>
    <property type="evidence" value="ECO:0007669"/>
    <property type="project" value="UniProtKB-KW"/>
</dbReference>
<name>A0A168D0H8_9EURO</name>
<dbReference type="EMBL" id="AZGZ01000002">
    <property type="protein sequence ID" value="KZZ97234.1"/>
    <property type="molecule type" value="Genomic_DNA"/>
</dbReference>